<evidence type="ECO:0000256" key="2">
    <source>
        <dbReference type="ARBA" id="ARBA00023125"/>
    </source>
</evidence>
<protein>
    <submittedName>
        <fullName evidence="5">Tyrosine-type recombinase/integrase</fullName>
    </submittedName>
</protein>
<dbReference type="Pfam" id="PF00589">
    <property type="entry name" value="Phage_integrase"/>
    <property type="match status" value="1"/>
</dbReference>
<reference evidence="5 6" key="1">
    <citation type="submission" date="2019-11" db="EMBL/GenBank/DDBJ databases">
        <authorList>
            <person name="Zheng R.K."/>
            <person name="Sun C.M."/>
        </authorList>
    </citation>
    <scope>NUCLEOTIDE SEQUENCE [LARGE SCALE GENOMIC DNA]</scope>
    <source>
        <strain evidence="5 6">WC007</strain>
    </source>
</reference>
<evidence type="ECO:0000259" key="4">
    <source>
        <dbReference type="PROSITE" id="PS51898"/>
    </source>
</evidence>
<evidence type="ECO:0000256" key="1">
    <source>
        <dbReference type="ARBA" id="ARBA00008857"/>
    </source>
</evidence>
<accession>A0A6I6JMK3</accession>
<dbReference type="GO" id="GO:0015074">
    <property type="term" value="P:DNA integration"/>
    <property type="evidence" value="ECO:0007669"/>
    <property type="project" value="InterPro"/>
</dbReference>
<dbReference type="Pfam" id="PF13102">
    <property type="entry name" value="Phage_int_SAM_5"/>
    <property type="match status" value="1"/>
</dbReference>
<name>A0A6I6JMK3_9BACT</name>
<evidence type="ECO:0000313" key="5">
    <source>
        <dbReference type="EMBL" id="QGY44156.1"/>
    </source>
</evidence>
<dbReference type="InterPro" id="IPR013762">
    <property type="entry name" value="Integrase-like_cat_sf"/>
</dbReference>
<dbReference type="Gene3D" id="1.10.443.10">
    <property type="entry name" value="Intergrase catalytic core"/>
    <property type="match status" value="1"/>
</dbReference>
<comment type="similarity">
    <text evidence="1">Belongs to the 'phage' integrase family.</text>
</comment>
<dbReference type="Proteomes" id="UP000428260">
    <property type="component" value="Chromosome"/>
</dbReference>
<dbReference type="PANTHER" id="PTHR30349:SF64">
    <property type="entry name" value="PROPHAGE INTEGRASE INTD-RELATED"/>
    <property type="match status" value="1"/>
</dbReference>
<dbReference type="GO" id="GO:0003677">
    <property type="term" value="F:DNA binding"/>
    <property type="evidence" value="ECO:0007669"/>
    <property type="project" value="UniProtKB-KW"/>
</dbReference>
<keyword evidence="6" id="KW-1185">Reference proteome</keyword>
<dbReference type="InterPro" id="IPR002104">
    <property type="entry name" value="Integrase_catalytic"/>
</dbReference>
<dbReference type="AlphaFoldDB" id="A0A6I6JMK3"/>
<dbReference type="SUPFAM" id="SSF56349">
    <property type="entry name" value="DNA breaking-rejoining enzymes"/>
    <property type="match status" value="1"/>
</dbReference>
<dbReference type="CDD" id="cd01185">
    <property type="entry name" value="INTN1_C_like"/>
    <property type="match status" value="1"/>
</dbReference>
<dbReference type="Pfam" id="PF17293">
    <property type="entry name" value="Arm-DNA-bind_5"/>
    <property type="match status" value="1"/>
</dbReference>
<proteinExistence type="inferred from homology"/>
<evidence type="ECO:0000313" key="6">
    <source>
        <dbReference type="Proteomes" id="UP000428260"/>
    </source>
</evidence>
<dbReference type="PANTHER" id="PTHR30349">
    <property type="entry name" value="PHAGE INTEGRASE-RELATED"/>
    <property type="match status" value="1"/>
</dbReference>
<keyword evidence="2" id="KW-0238">DNA-binding</keyword>
<dbReference type="InterPro" id="IPR050090">
    <property type="entry name" value="Tyrosine_recombinase_XerCD"/>
</dbReference>
<dbReference type="InterPro" id="IPR025269">
    <property type="entry name" value="SAM-like_dom"/>
</dbReference>
<keyword evidence="3" id="KW-0233">DNA recombination</keyword>
<dbReference type="EMBL" id="CP046401">
    <property type="protein sequence ID" value="QGY44156.1"/>
    <property type="molecule type" value="Genomic_DNA"/>
</dbReference>
<dbReference type="InterPro" id="IPR010998">
    <property type="entry name" value="Integrase_recombinase_N"/>
</dbReference>
<feature type="domain" description="Tyr recombinase" evidence="4">
    <location>
        <begin position="250"/>
        <end position="438"/>
    </location>
</feature>
<dbReference type="InterPro" id="IPR011010">
    <property type="entry name" value="DNA_brk_join_enz"/>
</dbReference>
<evidence type="ECO:0000256" key="3">
    <source>
        <dbReference type="ARBA" id="ARBA00023172"/>
    </source>
</evidence>
<organism evidence="5 6">
    <name type="scientific">Maribellus comscasis</name>
    <dbReference type="NCBI Taxonomy" id="2681766"/>
    <lineage>
        <taxon>Bacteria</taxon>
        <taxon>Pseudomonadati</taxon>
        <taxon>Bacteroidota</taxon>
        <taxon>Bacteroidia</taxon>
        <taxon>Marinilabiliales</taxon>
        <taxon>Prolixibacteraceae</taxon>
        <taxon>Maribellus</taxon>
    </lineage>
</organism>
<dbReference type="GO" id="GO:0006310">
    <property type="term" value="P:DNA recombination"/>
    <property type="evidence" value="ECO:0007669"/>
    <property type="project" value="UniProtKB-KW"/>
</dbReference>
<dbReference type="Gene3D" id="1.10.150.130">
    <property type="match status" value="1"/>
</dbReference>
<dbReference type="PROSITE" id="PS51898">
    <property type="entry name" value="TYR_RECOMBINASE"/>
    <property type="match status" value="1"/>
</dbReference>
<gene>
    <name evidence="5" type="ORF">GM418_10940</name>
</gene>
<dbReference type="KEGG" id="mcos:GM418_10940"/>
<dbReference type="InterPro" id="IPR035386">
    <property type="entry name" value="Arm-DNA-bind_5"/>
</dbReference>
<sequence length="453" mass="54097">MANYSFVLRTPYKKGVMEELKERKKEKRDIKSLLNPEQTPVLLFVSFDRKHRFKCKTDLQVFPVHWDFTRQQLKWQAPGAQAFNQRLGNLLRDVQGEYNHLMNENSLISFEEIRMNIQEFVSDNQAPKFNDENSFFLVYDEFIRRKKNELSHRTIQKFETSKNLLKKYTERYYRRFTFETIDLDFIDAYKHYLQYEAKNQKSEESGFRDDTVAKYIENLKNFLKWSYERRKHSNTIFQHSEFRAKRDSNLDIVTLSLQELRTLYNKDLSEHESLERVRDIFCFGAFTGQRWSDISAFKKEDLDSDTWIFKAYKTKKETIIPLVGYAAPALDILKKYDYKLPEISNQKFNDYIKLAAEKAELNRTVKITRYQGTQKIEIVKPLHKAISSHMARRTCVSILLNIYKMPVNQVMEITGHTDYKTLKRYIDEDKQALRQNLEQTKSINEVLKVVKSA</sequence>